<dbReference type="Gene3D" id="3.30.70.1620">
    <property type="match status" value="1"/>
</dbReference>
<evidence type="ECO:0000313" key="15">
    <source>
        <dbReference type="Proteomes" id="UP000094043"/>
    </source>
</evidence>
<evidence type="ECO:0000256" key="4">
    <source>
        <dbReference type="ARBA" id="ARBA00022454"/>
    </source>
</evidence>
<dbReference type="RefSeq" id="XP_066066024.1">
    <property type="nucleotide sequence ID" value="XM_066209927.1"/>
</dbReference>
<dbReference type="Gene3D" id="1.20.1060.20">
    <property type="match status" value="1"/>
</dbReference>
<evidence type="ECO:0000256" key="9">
    <source>
        <dbReference type="ARBA" id="ARBA00023306"/>
    </source>
</evidence>
<dbReference type="PANTHER" id="PTHR18937:SF12">
    <property type="entry name" value="STRUCTURAL MAINTENANCE OF CHROMOSOMES PROTEIN"/>
    <property type="match status" value="1"/>
</dbReference>
<evidence type="ECO:0000313" key="14">
    <source>
        <dbReference type="EMBL" id="WVN85323.1"/>
    </source>
</evidence>
<evidence type="ECO:0000256" key="5">
    <source>
        <dbReference type="ARBA" id="ARBA00022618"/>
    </source>
</evidence>
<keyword evidence="8 10" id="KW-0539">Nucleus</keyword>
<keyword evidence="7 11" id="KW-0175">Coiled coil</keyword>
<feature type="compositionally biased region" description="Basic and acidic residues" evidence="12">
    <location>
        <begin position="327"/>
        <end position="354"/>
    </location>
</feature>
<dbReference type="InterPro" id="IPR003395">
    <property type="entry name" value="RecF/RecN/SMC_N"/>
</dbReference>
<dbReference type="InterPro" id="IPR036277">
    <property type="entry name" value="SMC_hinge_sf"/>
</dbReference>
<dbReference type="KEGG" id="cdep:91084684"/>
<dbReference type="GO" id="GO:0003677">
    <property type="term" value="F:DNA binding"/>
    <property type="evidence" value="ECO:0007669"/>
    <property type="project" value="TreeGrafter"/>
</dbReference>
<keyword evidence="15" id="KW-1185">Reference proteome</keyword>
<dbReference type="GO" id="GO:0005634">
    <property type="term" value="C:nucleus"/>
    <property type="evidence" value="ECO:0007669"/>
    <property type="project" value="UniProtKB-SubCell"/>
</dbReference>
<dbReference type="Pfam" id="PF02463">
    <property type="entry name" value="SMC_N"/>
    <property type="match status" value="1"/>
</dbReference>
<accession>A0AAJ8JN34</accession>
<feature type="coiled-coil region" evidence="11">
    <location>
        <begin position="1011"/>
        <end position="1045"/>
    </location>
</feature>
<dbReference type="GO" id="GO:0016887">
    <property type="term" value="F:ATP hydrolysis activity"/>
    <property type="evidence" value="ECO:0007669"/>
    <property type="project" value="InterPro"/>
</dbReference>
<dbReference type="Gene3D" id="3.40.50.300">
    <property type="entry name" value="P-loop containing nucleotide triphosphate hydrolases"/>
    <property type="match status" value="2"/>
</dbReference>
<comment type="subcellular location">
    <subcellularLocation>
        <location evidence="2">Chromosome</location>
    </subcellularLocation>
    <subcellularLocation>
        <location evidence="1 10">Nucleus</location>
    </subcellularLocation>
</comment>
<feature type="coiled-coil region" evidence="11">
    <location>
        <begin position="262"/>
        <end position="296"/>
    </location>
</feature>
<evidence type="ECO:0000259" key="13">
    <source>
        <dbReference type="SMART" id="SM00968"/>
    </source>
</evidence>
<dbReference type="GeneID" id="91084684"/>
<evidence type="ECO:0000256" key="3">
    <source>
        <dbReference type="ARBA" id="ARBA00005597"/>
    </source>
</evidence>
<sequence>MPLQRLELYNFKSYRGKQVISFGDAPFISIIGPNGAGKSNLMDAISFVLGVKSAQLRSTQLKDLVYRGRRAALASEESVGDEETPVEEQGTNDAKSAWVMAVYIDENEKEWTFRRSISMSGSSSYFLNTKVVAWKDYNSQLAKFNILVKAKNFLVFQGDVEGVASQDSKALARLIDRVSGSLDLAPAYEAAKAIQEKATEASTSNYSKKRSMLTEVRHFREQQEEIRQWEKLNDAKNALIQRHVLWKLHHITKKIDKSVHSIEEANTSLNDLRNANAETAQELAEIRKEQAKVQLNVRKREGNVKKAEKAYDDKKPNLVAIDTQISHSEKKRENAHNMEKRVKKDEERQAEDLKTLEQGLDQISRRMEEAGEQQRQRSQASGVTLSRVDLEEYRKLRASANLQAVQERQQLEGFRREQKTLRDLSASVEDKSQQAHRQREKLAGEIESLAERNETDERRRINMRETEINERLQDTYHKLLQAGVDKRESEREIKLKEALAGLKRVFPGVHGRMVDLCKPVTRKYDTAVMTVLGRNIDAVVVEHEKVAIDCIEYMKNQRAGQATFIPLDTIQVKPIPEKLRNFAKGARLAIDCIEYDPAVERAMQHACNSSLICDSMDVAKYICYERGQEVKAVTLEGTVIHKSGLITGGQGSTNGRKFDDKEIEGLKKLKETYISRLEELHRSKPKEKDDEDLLGNLARLDAETAIAKDDLNAIQVRLRGLREEFEHVNSTIDQLDPEVQTRSQAVSAAEEKLTKLDKIIRKADDKVFGPFCRRIGVASIRDYEDVQLRIAKEANEAMEAFAAQQARVKHQIDFESTQLKNTRERLAALRQVASKEETNLTDLRKQRETIQMELEALKSEIDHQKSKLTKANDSYNDILARVEKSRSRARSSQKALDKVMKEIASWNDEIAKLSSERHAIYRKCRLEEVELPLMRGKLDKVPIEEPTKDEDVEMEDEDATQRPIQVDDYGVEPDFSKLEDEDKENEGEEVGREFESQIAKMKADIEQLAPNMKAVDRLDEVEKELDGAEREAEETRKESKKARDEFLAIKKKRCDLFNKAYNHMSDVIDKIYKDLTKSQNQVGGTAWFTLEEAEEPYLSGVNFSTMPPGKRFAEMEQLSGGEKTMAALALLFAIHSFHPAPFFVLDEIDAALDATNVMKLARYVRSQADKNVQFLIISLKSTLYEKADGLVGVYREQEENSSRVLTLDLRKYAE</sequence>
<dbReference type="InterPro" id="IPR024704">
    <property type="entry name" value="SMC"/>
</dbReference>
<dbReference type="GO" id="GO:0005524">
    <property type="term" value="F:ATP binding"/>
    <property type="evidence" value="ECO:0007669"/>
    <property type="project" value="InterPro"/>
</dbReference>
<evidence type="ECO:0000256" key="2">
    <source>
        <dbReference type="ARBA" id="ARBA00004286"/>
    </source>
</evidence>
<dbReference type="InterPro" id="IPR010935">
    <property type="entry name" value="SMC_hinge"/>
</dbReference>
<dbReference type="InterPro" id="IPR027417">
    <property type="entry name" value="P-loop_NTPase"/>
</dbReference>
<evidence type="ECO:0000256" key="7">
    <source>
        <dbReference type="ARBA" id="ARBA00023054"/>
    </source>
</evidence>
<evidence type="ECO:0000256" key="6">
    <source>
        <dbReference type="ARBA" id="ARBA00022776"/>
    </source>
</evidence>
<dbReference type="Pfam" id="PF06470">
    <property type="entry name" value="SMC_hinge"/>
    <property type="match status" value="1"/>
</dbReference>
<dbReference type="Gene3D" id="1.10.287.1490">
    <property type="match status" value="1"/>
</dbReference>
<reference evidence="14" key="3">
    <citation type="submission" date="2024-01" db="EMBL/GenBank/DDBJ databases">
        <authorList>
            <person name="Coelho M.A."/>
            <person name="David-Palma M."/>
            <person name="Shea T."/>
            <person name="Sun S."/>
            <person name="Cuomo C.A."/>
            <person name="Heitman J."/>
        </authorList>
    </citation>
    <scope>NUCLEOTIDE SEQUENCE</scope>
    <source>
        <strain evidence="14">CBS 7841</strain>
    </source>
</reference>
<keyword evidence="4" id="KW-0158">Chromosome</keyword>
<gene>
    <name evidence="14" type="ORF">L203_100468</name>
</gene>
<keyword evidence="5" id="KW-0132">Cell division</keyword>
<dbReference type="PIRSF" id="PIRSF005719">
    <property type="entry name" value="SMC"/>
    <property type="match status" value="1"/>
</dbReference>
<dbReference type="Proteomes" id="UP000094043">
    <property type="component" value="Chromosome 1"/>
</dbReference>
<feature type="domain" description="SMC hinge" evidence="13">
    <location>
        <begin position="507"/>
        <end position="623"/>
    </location>
</feature>
<evidence type="ECO:0000256" key="8">
    <source>
        <dbReference type="ARBA" id="ARBA00023242"/>
    </source>
</evidence>
<feature type="region of interest" description="Disordered" evidence="12">
    <location>
        <begin position="942"/>
        <end position="991"/>
    </location>
</feature>
<protein>
    <recommendedName>
        <fullName evidence="10">Structural maintenance of chromosomes protein</fullName>
    </recommendedName>
</protein>
<keyword evidence="6" id="KW-0498">Mitosis</keyword>
<organism evidence="14 15">
    <name type="scientific">Cryptococcus depauperatus CBS 7841</name>
    <dbReference type="NCBI Taxonomy" id="1295531"/>
    <lineage>
        <taxon>Eukaryota</taxon>
        <taxon>Fungi</taxon>
        <taxon>Dikarya</taxon>
        <taxon>Basidiomycota</taxon>
        <taxon>Agaricomycotina</taxon>
        <taxon>Tremellomycetes</taxon>
        <taxon>Tremellales</taxon>
        <taxon>Cryptococcaceae</taxon>
        <taxon>Cryptococcus</taxon>
    </lineage>
</organism>
<dbReference type="AlphaFoldDB" id="A0AAJ8JN34"/>
<dbReference type="PANTHER" id="PTHR18937">
    <property type="entry name" value="STRUCTURAL MAINTENANCE OF CHROMOSOMES SMC FAMILY MEMBER"/>
    <property type="match status" value="1"/>
</dbReference>
<evidence type="ECO:0000256" key="10">
    <source>
        <dbReference type="PIRNR" id="PIRNR005719"/>
    </source>
</evidence>
<keyword evidence="9" id="KW-0131">Cell cycle</keyword>
<reference evidence="14" key="2">
    <citation type="journal article" date="2022" name="Elife">
        <title>Obligate sexual reproduction of a homothallic fungus closely related to the Cryptococcus pathogenic species complex.</title>
        <authorList>
            <person name="Passer A.R."/>
            <person name="Clancey S.A."/>
            <person name="Shea T."/>
            <person name="David-Palma M."/>
            <person name="Averette A.F."/>
            <person name="Boekhout T."/>
            <person name="Porcel B.M."/>
            <person name="Nowrousian M."/>
            <person name="Cuomo C.A."/>
            <person name="Sun S."/>
            <person name="Heitman J."/>
            <person name="Coelho M.A."/>
        </authorList>
    </citation>
    <scope>NUCLEOTIDE SEQUENCE</scope>
    <source>
        <strain evidence="14">CBS 7841</strain>
    </source>
</reference>
<dbReference type="SUPFAM" id="SSF52540">
    <property type="entry name" value="P-loop containing nucleoside triphosphate hydrolases"/>
    <property type="match status" value="1"/>
</dbReference>
<evidence type="ECO:0000256" key="11">
    <source>
        <dbReference type="SAM" id="Coils"/>
    </source>
</evidence>
<name>A0AAJ8JN34_9TREE</name>
<feature type="region of interest" description="Disordered" evidence="12">
    <location>
        <begin position="324"/>
        <end position="354"/>
    </location>
</feature>
<dbReference type="SMART" id="SM00968">
    <property type="entry name" value="SMC_hinge"/>
    <property type="match status" value="1"/>
</dbReference>
<reference evidence="14" key="1">
    <citation type="submission" date="2016-06" db="EMBL/GenBank/DDBJ databases">
        <authorList>
            <person name="Cuomo C."/>
            <person name="Litvintseva A."/>
            <person name="Heitman J."/>
            <person name="Chen Y."/>
            <person name="Sun S."/>
            <person name="Springer D."/>
            <person name="Dromer F."/>
            <person name="Young S."/>
            <person name="Zeng Q."/>
            <person name="Chapman S."/>
            <person name="Gujja S."/>
            <person name="Saif S."/>
            <person name="Birren B."/>
        </authorList>
    </citation>
    <scope>NUCLEOTIDE SEQUENCE</scope>
    <source>
        <strain evidence="14">CBS 7841</strain>
    </source>
</reference>
<evidence type="ECO:0000256" key="1">
    <source>
        <dbReference type="ARBA" id="ARBA00004123"/>
    </source>
</evidence>
<dbReference type="CDD" id="cd03275">
    <property type="entry name" value="ABC_SMC1_euk"/>
    <property type="match status" value="2"/>
</dbReference>
<dbReference type="InterPro" id="IPR028468">
    <property type="entry name" value="Smc1_ABC"/>
</dbReference>
<comment type="similarity">
    <text evidence="3">Belongs to the SMC family. SMC1 subfamily.</text>
</comment>
<dbReference type="SUPFAM" id="SSF75553">
    <property type="entry name" value="Smc hinge domain"/>
    <property type="match status" value="1"/>
</dbReference>
<evidence type="ECO:0000256" key="12">
    <source>
        <dbReference type="SAM" id="MobiDB-lite"/>
    </source>
</evidence>
<feature type="compositionally biased region" description="Acidic residues" evidence="12">
    <location>
        <begin position="947"/>
        <end position="958"/>
    </location>
</feature>
<dbReference type="GO" id="GO:0008278">
    <property type="term" value="C:cohesin complex"/>
    <property type="evidence" value="ECO:0007669"/>
    <property type="project" value="InterPro"/>
</dbReference>
<proteinExistence type="inferred from homology"/>
<feature type="coiled-coil region" evidence="11">
    <location>
        <begin position="812"/>
        <end position="916"/>
    </location>
</feature>
<dbReference type="GO" id="GO:0007062">
    <property type="term" value="P:sister chromatid cohesion"/>
    <property type="evidence" value="ECO:0007669"/>
    <property type="project" value="InterPro"/>
</dbReference>
<dbReference type="GO" id="GO:0051301">
    <property type="term" value="P:cell division"/>
    <property type="evidence" value="ECO:0007669"/>
    <property type="project" value="UniProtKB-KW"/>
</dbReference>
<dbReference type="EMBL" id="CP143784">
    <property type="protein sequence ID" value="WVN85323.1"/>
    <property type="molecule type" value="Genomic_DNA"/>
</dbReference>